<reference evidence="2 3" key="1">
    <citation type="journal article" date="2016" name="Mol. Biol. Evol.">
        <title>Comparative Genomics of Early-Diverging Mushroom-Forming Fungi Provides Insights into the Origins of Lignocellulose Decay Capabilities.</title>
        <authorList>
            <person name="Nagy L.G."/>
            <person name="Riley R."/>
            <person name="Tritt A."/>
            <person name="Adam C."/>
            <person name="Daum C."/>
            <person name="Floudas D."/>
            <person name="Sun H."/>
            <person name="Yadav J.S."/>
            <person name="Pangilinan J."/>
            <person name="Larsson K.H."/>
            <person name="Matsuura K."/>
            <person name="Barry K."/>
            <person name="Labutti K."/>
            <person name="Kuo R."/>
            <person name="Ohm R.A."/>
            <person name="Bhattacharya S.S."/>
            <person name="Shirouzu T."/>
            <person name="Yoshinaga Y."/>
            <person name="Martin F.M."/>
            <person name="Grigoriev I.V."/>
            <person name="Hibbett D.S."/>
        </authorList>
    </citation>
    <scope>NUCLEOTIDE SEQUENCE [LARGE SCALE GENOMIC DNA]</scope>
    <source>
        <strain evidence="2 3">CBS 109695</strain>
    </source>
</reference>
<dbReference type="Proteomes" id="UP000076532">
    <property type="component" value="Unassembled WGS sequence"/>
</dbReference>
<keyword evidence="3" id="KW-1185">Reference proteome</keyword>
<sequence length="166" mass="17842">MYIASLGSARPAKESTYREGRPYHDGIVRQWSRVPWQHSVEAHWSEQEARPDASAAGLGASGRTRAEKPVAAAGTHAAAVPLRTRGLRGGSTPGCEQEAAVERAGPAPAGSKRPREGSRDRRKRLAGWACEQEADVTTQKGGHKPPASCTPRLASVIDRPPRLSHR</sequence>
<evidence type="ECO:0000256" key="1">
    <source>
        <dbReference type="SAM" id="MobiDB-lite"/>
    </source>
</evidence>
<accession>A0A166PHY7</accession>
<proteinExistence type="predicted"/>
<feature type="region of interest" description="Disordered" evidence="1">
    <location>
        <begin position="43"/>
        <end position="166"/>
    </location>
</feature>
<gene>
    <name evidence="2" type="ORF">FIBSPDRAFT_949593</name>
</gene>
<evidence type="ECO:0000313" key="3">
    <source>
        <dbReference type="Proteomes" id="UP000076532"/>
    </source>
</evidence>
<name>A0A166PHY7_9AGAM</name>
<protein>
    <submittedName>
        <fullName evidence="2">Uncharacterized protein</fullName>
    </submittedName>
</protein>
<dbReference type="AlphaFoldDB" id="A0A166PHY7"/>
<organism evidence="2 3">
    <name type="scientific">Athelia psychrophila</name>
    <dbReference type="NCBI Taxonomy" id="1759441"/>
    <lineage>
        <taxon>Eukaryota</taxon>
        <taxon>Fungi</taxon>
        <taxon>Dikarya</taxon>
        <taxon>Basidiomycota</taxon>
        <taxon>Agaricomycotina</taxon>
        <taxon>Agaricomycetes</taxon>
        <taxon>Agaricomycetidae</taxon>
        <taxon>Atheliales</taxon>
        <taxon>Atheliaceae</taxon>
        <taxon>Athelia</taxon>
    </lineage>
</organism>
<evidence type="ECO:0000313" key="2">
    <source>
        <dbReference type="EMBL" id="KZP26114.1"/>
    </source>
</evidence>
<dbReference type="EMBL" id="KV417516">
    <property type="protein sequence ID" value="KZP26114.1"/>
    <property type="molecule type" value="Genomic_DNA"/>
</dbReference>